<sequence length="171" mass="18187">MSDINRSAVNKNSLDENTAYIGEGVVLKGEISVPDTILVDGRVEGEVTAKTIRVGATGSVAGTVRVTEAEIKGQVSEKIEVKQLLTVRTGGVVNGAISYGEIELERGSVISGEFISSEHRAPKSQQKIETAHTKVERIKFQVPGVAVVSAIDTLKDGQGDQNSQQERKVTA</sequence>
<dbReference type="PANTHER" id="PTHR35024:SF4">
    <property type="entry name" value="POLYMER-FORMING CYTOSKELETAL PROTEIN"/>
    <property type="match status" value="1"/>
</dbReference>
<proteinExistence type="inferred from homology"/>
<accession>A0A371B8Y1</accession>
<dbReference type="PANTHER" id="PTHR35024">
    <property type="entry name" value="HYPOTHETICAL CYTOSOLIC PROTEIN"/>
    <property type="match status" value="1"/>
</dbReference>
<comment type="caution">
    <text evidence="2">The sequence shown here is derived from an EMBL/GenBank/DDBJ whole genome shotgun (WGS) entry which is preliminary data.</text>
</comment>
<name>A0A371B8Y1_9BRAD</name>
<gene>
    <name evidence="2" type="ORF">DXH78_05085</name>
</gene>
<comment type="similarity">
    <text evidence="1">Belongs to the bactofilin family.</text>
</comment>
<dbReference type="AlphaFoldDB" id="A0A371B8Y1"/>
<dbReference type="RefSeq" id="WP_115516040.1">
    <property type="nucleotide sequence ID" value="NZ_QRGO01000001.1"/>
</dbReference>
<dbReference type="OrthoDB" id="8453294at2"/>
<protein>
    <submittedName>
        <fullName evidence="2">Polymer-forming cytoskeletal protein</fullName>
    </submittedName>
</protein>
<dbReference type="EMBL" id="QRGO01000001">
    <property type="protein sequence ID" value="RDV04014.1"/>
    <property type="molecule type" value="Genomic_DNA"/>
</dbReference>
<evidence type="ECO:0000256" key="1">
    <source>
        <dbReference type="ARBA" id="ARBA00044755"/>
    </source>
</evidence>
<keyword evidence="3" id="KW-1185">Reference proteome</keyword>
<dbReference type="Proteomes" id="UP000263993">
    <property type="component" value="Unassembled WGS sequence"/>
</dbReference>
<organism evidence="2 3">
    <name type="scientific">Undibacter mobilis</name>
    <dbReference type="NCBI Taxonomy" id="2292256"/>
    <lineage>
        <taxon>Bacteria</taxon>
        <taxon>Pseudomonadati</taxon>
        <taxon>Pseudomonadota</taxon>
        <taxon>Alphaproteobacteria</taxon>
        <taxon>Hyphomicrobiales</taxon>
        <taxon>Nitrobacteraceae</taxon>
        <taxon>Undibacter</taxon>
    </lineage>
</organism>
<evidence type="ECO:0000313" key="3">
    <source>
        <dbReference type="Proteomes" id="UP000263993"/>
    </source>
</evidence>
<dbReference type="Pfam" id="PF04519">
    <property type="entry name" value="Bactofilin"/>
    <property type="match status" value="1"/>
</dbReference>
<dbReference type="InterPro" id="IPR007607">
    <property type="entry name" value="BacA/B"/>
</dbReference>
<reference evidence="3" key="1">
    <citation type="submission" date="2018-08" db="EMBL/GenBank/DDBJ databases">
        <authorList>
            <person name="Kim S.-J."/>
            <person name="Jung G.-Y."/>
        </authorList>
    </citation>
    <scope>NUCLEOTIDE SEQUENCE [LARGE SCALE GENOMIC DNA]</scope>
    <source>
        <strain evidence="3">GY_H</strain>
    </source>
</reference>
<evidence type="ECO:0000313" key="2">
    <source>
        <dbReference type="EMBL" id="RDV04014.1"/>
    </source>
</evidence>